<dbReference type="InterPro" id="IPR041522">
    <property type="entry name" value="CdaR_GGDEF"/>
</dbReference>
<evidence type="ECO:0000313" key="5">
    <source>
        <dbReference type="Proteomes" id="UP000006640"/>
    </source>
</evidence>
<name>D6Y700_THEBD</name>
<sequence>MRHVSDLLRTPAGRRLTLIAGPWDARPVRSVVLVDEIRELDSAPVGALAVLSRNAAQGCDVLGALRTAGRRGLAALVLPGPASTAPDVVDLARRVGVALLAGGSEQSLSETVLGLSDALRADPDLLLSRTREAIDRLGAMEGASEGDILRVASAAIGAEYGVAEIAEPAAKNAVIRVDGRPDGYVRWYGEDPAAAIVAGVVAAMLGRVRAAARARERAREQALLALLRAPEKDVRAAARQARREGVPVDGRHVAVFLRAPRADEALLRRVRAGAAAALDPADLTAPPLVVRWQDGLLVIFTTDERAAALPVTDGLPPLGIGIGTLQAGPDGLRRTVVQARAAAGRAAPGEVVRFDRLGAHAILTEVCGSESAVLAARDMLAPLAGLGPLSAQAIPTLKAYLDHWGSRSRAAEVLNLHPNAVAHRIRRITAALGADLSDPETRFALQLACHIVLERECAPGTTRPAASS</sequence>
<dbReference type="InterPro" id="IPR025736">
    <property type="entry name" value="PucR_C-HTH_dom"/>
</dbReference>
<dbReference type="Pfam" id="PF17853">
    <property type="entry name" value="GGDEF_2"/>
    <property type="match status" value="1"/>
</dbReference>
<dbReference type="AlphaFoldDB" id="D6Y700"/>
<evidence type="ECO:0000259" key="2">
    <source>
        <dbReference type="Pfam" id="PF13556"/>
    </source>
</evidence>
<organism evidence="4 5">
    <name type="scientific">Thermobispora bispora (strain ATCC 19993 / DSM 43833 / CBS 139.67 / JCM 10125 / KCTC 9307 / NBRC 14880 / R51)</name>
    <dbReference type="NCBI Taxonomy" id="469371"/>
    <lineage>
        <taxon>Bacteria</taxon>
        <taxon>Bacillati</taxon>
        <taxon>Actinomycetota</taxon>
        <taxon>Actinomycetes</taxon>
        <taxon>Streptosporangiales</taxon>
        <taxon>Streptosporangiaceae</taxon>
        <taxon>Thermobispora</taxon>
    </lineage>
</organism>
<evidence type="ECO:0000313" key="4">
    <source>
        <dbReference type="EMBL" id="ADG89641.1"/>
    </source>
</evidence>
<evidence type="ECO:0000256" key="1">
    <source>
        <dbReference type="ARBA" id="ARBA00006754"/>
    </source>
</evidence>
<dbReference type="PANTHER" id="PTHR33744">
    <property type="entry name" value="CARBOHYDRATE DIACID REGULATOR"/>
    <property type="match status" value="1"/>
</dbReference>
<reference evidence="4 5" key="1">
    <citation type="submission" date="2010-01" db="EMBL/GenBank/DDBJ databases">
        <title>The complete genome of Thermobispora bispora DSM 43833.</title>
        <authorList>
            <consortium name="US DOE Joint Genome Institute (JGI-PGF)"/>
            <person name="Lucas S."/>
            <person name="Copeland A."/>
            <person name="Lapidus A."/>
            <person name="Glavina del Rio T."/>
            <person name="Dalin E."/>
            <person name="Tice H."/>
            <person name="Bruce D."/>
            <person name="Goodwin L."/>
            <person name="Pitluck S."/>
            <person name="Kyrpides N."/>
            <person name="Mavromatis K."/>
            <person name="Ivanova N."/>
            <person name="Mikhailova N."/>
            <person name="Chertkov O."/>
            <person name="Brettin T."/>
            <person name="Detter J.C."/>
            <person name="Han C."/>
            <person name="Larimer F."/>
            <person name="Land M."/>
            <person name="Hauser L."/>
            <person name="Markowitz V."/>
            <person name="Cheng J.-F."/>
            <person name="Hugenholtz P."/>
            <person name="Woyke T."/>
            <person name="Wu D."/>
            <person name="Jando M."/>
            <person name="Schneider S."/>
            <person name="Klenk H.-P."/>
            <person name="Eisen J.A."/>
        </authorList>
    </citation>
    <scope>NUCLEOTIDE SEQUENCE [LARGE SCALE GENOMIC DNA]</scope>
    <source>
        <strain evidence="5">ATCC 19993 / DSM 43833 / CBS 139.67 / JCM 10125 / KCTC 9307 / NBRC 14880 / R51</strain>
    </source>
</reference>
<gene>
    <name evidence="4" type="ordered locus">Tbis_2943</name>
</gene>
<dbReference type="InterPro" id="IPR051448">
    <property type="entry name" value="CdaR-like_regulators"/>
</dbReference>
<proteinExistence type="inferred from homology"/>
<dbReference type="HOGENOM" id="CLU_539376_0_0_11"/>
<feature type="domain" description="PucR C-terminal helix-turn-helix" evidence="2">
    <location>
        <begin position="395"/>
        <end position="451"/>
    </location>
</feature>
<keyword evidence="5" id="KW-1185">Reference proteome</keyword>
<dbReference type="eggNOG" id="COG2508">
    <property type="taxonomic scope" value="Bacteria"/>
</dbReference>
<evidence type="ECO:0000259" key="3">
    <source>
        <dbReference type="Pfam" id="PF17853"/>
    </source>
</evidence>
<accession>D6Y700</accession>
<comment type="similarity">
    <text evidence="1">Belongs to the CdaR family.</text>
</comment>
<dbReference type="PANTHER" id="PTHR33744:SF1">
    <property type="entry name" value="DNA-BINDING TRANSCRIPTIONAL ACTIVATOR ADER"/>
    <property type="match status" value="1"/>
</dbReference>
<dbReference type="OrthoDB" id="3190266at2"/>
<feature type="domain" description="CdaR GGDEF-like" evidence="3">
    <location>
        <begin position="234"/>
        <end position="343"/>
    </location>
</feature>
<dbReference type="STRING" id="469371.Tbis_2943"/>
<dbReference type="RefSeq" id="WP_013133174.1">
    <property type="nucleotide sequence ID" value="NC_014165.1"/>
</dbReference>
<dbReference type="Gene3D" id="1.10.10.2840">
    <property type="entry name" value="PucR C-terminal helix-turn-helix domain"/>
    <property type="match status" value="1"/>
</dbReference>
<dbReference type="InterPro" id="IPR042070">
    <property type="entry name" value="PucR_C-HTH_sf"/>
</dbReference>
<dbReference type="Pfam" id="PF13556">
    <property type="entry name" value="HTH_30"/>
    <property type="match status" value="1"/>
</dbReference>
<protein>
    <submittedName>
        <fullName evidence="4">Putative transcriptional regulator, PucR family</fullName>
    </submittedName>
</protein>
<dbReference type="KEGG" id="tbi:Tbis_2943"/>
<dbReference type="EMBL" id="CP001874">
    <property type="protein sequence ID" value="ADG89641.1"/>
    <property type="molecule type" value="Genomic_DNA"/>
</dbReference>
<dbReference type="Proteomes" id="UP000006640">
    <property type="component" value="Chromosome"/>
</dbReference>